<proteinExistence type="predicted"/>
<name>A0A3B1ANZ1_9ZZZZ</name>
<evidence type="ECO:0000259" key="2">
    <source>
        <dbReference type="Pfam" id="PF19295"/>
    </source>
</evidence>
<dbReference type="AlphaFoldDB" id="A0A3B1ANZ1"/>
<dbReference type="EMBL" id="UOFW01000212">
    <property type="protein sequence ID" value="VAX07659.1"/>
    <property type="molecule type" value="Genomic_DNA"/>
</dbReference>
<organism evidence="3">
    <name type="scientific">hydrothermal vent metagenome</name>
    <dbReference type="NCBI Taxonomy" id="652676"/>
    <lineage>
        <taxon>unclassified sequences</taxon>
        <taxon>metagenomes</taxon>
        <taxon>ecological metagenomes</taxon>
    </lineage>
</organism>
<dbReference type="InterPro" id="IPR000825">
    <property type="entry name" value="SUF_FeS_clus_asmbl_SufBD_core"/>
</dbReference>
<evidence type="ECO:0000259" key="1">
    <source>
        <dbReference type="Pfam" id="PF01458"/>
    </source>
</evidence>
<sequence>MTLKRYLDTPEVGKNFEKRKAGFAGADQGWLSDIRARAMDKFIAAGLPGPKVEEWKYTNLGFLARFLANENFEISKTDPDTTEIKMLFDRAYVENIAGSVVVFVNGHFNPALSSCPDEDGVKFFIFSENPEAFRQSLAEPKQATSLNNLNRAMVTDGYYLEISAQDTMPQPIQIIHLATTASDGQSLHTRAKISLAAGAKAKVIESFMGPDGPQYWTHMISDVDVAEKAEFCYFQFQLQGKQAIHMTEMHSTLLEKAKFNHMNLQLGAEVSRSEIMNSLSGEYAEIDLRGAYFGRVKQSQDIFTRINHDKPHCQSNQLFRGVLDAGGKSAFQGKVIVARDAQKTNADQSNKNLLLSRKAEANAKPELLIYADDVKCTHGATVGELDADQLFYLRSRGLDEAAAKELLVEAFVAEVFSNMQSGGDMEILQQRFTEKTRGWLSQEMSS</sequence>
<dbReference type="NCBIfam" id="TIGR01981">
    <property type="entry name" value="sufD"/>
    <property type="match status" value="1"/>
</dbReference>
<dbReference type="InterPro" id="IPR045595">
    <property type="entry name" value="SufBD_N"/>
</dbReference>
<accession>A0A3B1ANZ1</accession>
<gene>
    <name evidence="3" type="ORF">MNBD_ALPHA03-1945</name>
</gene>
<dbReference type="SUPFAM" id="SSF101960">
    <property type="entry name" value="Stabilizer of iron transporter SufD"/>
    <property type="match status" value="1"/>
</dbReference>
<dbReference type="InterPro" id="IPR037284">
    <property type="entry name" value="SUF_FeS_clus_asmbl_SufBD_sf"/>
</dbReference>
<reference evidence="3" key="1">
    <citation type="submission" date="2018-06" db="EMBL/GenBank/DDBJ databases">
        <authorList>
            <person name="Zhirakovskaya E."/>
        </authorList>
    </citation>
    <scope>NUCLEOTIDE SEQUENCE</scope>
</reference>
<protein>
    <submittedName>
        <fullName evidence="3">Iron-sulfur cluster assembly protein SufD</fullName>
    </submittedName>
</protein>
<dbReference type="Pfam" id="PF19295">
    <property type="entry name" value="SufBD_N"/>
    <property type="match status" value="1"/>
</dbReference>
<feature type="domain" description="SUF system FeS cluster assembly SufBD N-terminal" evidence="2">
    <location>
        <begin position="24"/>
        <end position="174"/>
    </location>
</feature>
<dbReference type="PANTHER" id="PTHR43575:SF1">
    <property type="entry name" value="PROTEIN ABCI7, CHLOROPLASTIC"/>
    <property type="match status" value="1"/>
</dbReference>
<dbReference type="Pfam" id="PF01458">
    <property type="entry name" value="SUFBD_core"/>
    <property type="match status" value="1"/>
</dbReference>
<dbReference type="PANTHER" id="PTHR43575">
    <property type="entry name" value="PROTEIN ABCI7, CHLOROPLASTIC"/>
    <property type="match status" value="1"/>
</dbReference>
<feature type="domain" description="SUF system FeS cluster assembly SufBD core" evidence="1">
    <location>
        <begin position="181"/>
        <end position="411"/>
    </location>
</feature>
<dbReference type="GO" id="GO:0016226">
    <property type="term" value="P:iron-sulfur cluster assembly"/>
    <property type="evidence" value="ECO:0007669"/>
    <property type="project" value="InterPro"/>
</dbReference>
<evidence type="ECO:0000313" key="3">
    <source>
        <dbReference type="EMBL" id="VAX07659.1"/>
    </source>
</evidence>
<dbReference type="InterPro" id="IPR011542">
    <property type="entry name" value="SUF_FeS_clus_asmbl_SufD"/>
</dbReference>
<dbReference type="InterPro" id="IPR055346">
    <property type="entry name" value="Fe-S_cluster_assembly_SufBD"/>
</dbReference>